<reference evidence="3 5" key="2">
    <citation type="submission" date="2023-09" db="EMBL/GenBank/DDBJ databases">
        <title>Complete-Gapless Cercospora beticola genome.</title>
        <authorList>
            <person name="Wyatt N.A."/>
            <person name="Spanner R.E."/>
            <person name="Bolton M.D."/>
        </authorList>
    </citation>
    <scope>NUCLEOTIDE SEQUENCE [LARGE SCALE GENOMIC DNA]</scope>
    <source>
        <strain evidence="3">Cb09-40</strain>
    </source>
</reference>
<keyword evidence="1" id="KW-0472">Membrane</keyword>
<proteinExistence type="predicted"/>
<evidence type="ECO:0000313" key="3">
    <source>
        <dbReference type="EMBL" id="WPB03024.1"/>
    </source>
</evidence>
<accession>A0A2G5H813</accession>
<evidence type="ECO:0000313" key="2">
    <source>
        <dbReference type="EMBL" id="PIA88666.1"/>
    </source>
</evidence>
<organism evidence="2 4">
    <name type="scientific">Cercospora beticola</name>
    <name type="common">Sugarbeet leaf spot fungus</name>
    <dbReference type="NCBI Taxonomy" id="122368"/>
    <lineage>
        <taxon>Eukaryota</taxon>
        <taxon>Fungi</taxon>
        <taxon>Dikarya</taxon>
        <taxon>Ascomycota</taxon>
        <taxon>Pezizomycotina</taxon>
        <taxon>Dothideomycetes</taxon>
        <taxon>Dothideomycetidae</taxon>
        <taxon>Mycosphaerellales</taxon>
        <taxon>Mycosphaerellaceae</taxon>
        <taxon>Cercospora</taxon>
    </lineage>
</organism>
<dbReference type="EMBL" id="LKMD01000108">
    <property type="protein sequence ID" value="PIA88666.1"/>
    <property type="molecule type" value="Genomic_DNA"/>
</dbReference>
<sequence>MPKYAGVLQYAHPVRLPRRYAALLAILMLYLVLCHLAPAVQHTYKPLDAVQLPVRLQLSREVEKPNITTNLVIASTKAEDISWTNALIPQIPNLKIFRYVSDDPTAEYHPPAAQGREALMYFTYLFDRYEDLADVNIFIHAEEHPWHLDSALWQSMTFALSHLDLSQVLEKRYFNLYTSLKGGRPEGYNTSKTPLQTNNSEEPYMADALRANFGSDVAVPEILLGPCCSQFAVSQDAILSRPREQYEHSMKWLTDTDWPDQLTGRVWEHMWPFLFLRDQAIDQKTEWRALCRMYAVCFKNAGDHQQYQDVWAEVVQLREEIGFGREVLRPWSVRRTRRHLKELTYHLEQSVLEALERGLDEKQRYEAGIDINAS</sequence>
<evidence type="ECO:0000256" key="1">
    <source>
        <dbReference type="SAM" id="Phobius"/>
    </source>
</evidence>
<dbReference type="AlphaFoldDB" id="A0A2G5H813"/>
<name>A0A2G5H813_CERBT</name>
<evidence type="ECO:0000313" key="4">
    <source>
        <dbReference type="Proteomes" id="UP000230605"/>
    </source>
</evidence>
<gene>
    <name evidence="2" type="ORF">CB0940_07099</name>
    <name evidence="3" type="ORF">RHO25_007660</name>
</gene>
<feature type="transmembrane region" description="Helical" evidence="1">
    <location>
        <begin position="20"/>
        <end position="40"/>
    </location>
</feature>
<dbReference type="PANTHER" id="PTHR37490">
    <property type="entry name" value="EXPRESSED PROTEIN"/>
    <property type="match status" value="1"/>
</dbReference>
<dbReference type="OrthoDB" id="426718at2759"/>
<keyword evidence="5" id="KW-1185">Reference proteome</keyword>
<dbReference type="EMBL" id="CP134188">
    <property type="protein sequence ID" value="WPB03024.1"/>
    <property type="molecule type" value="Genomic_DNA"/>
</dbReference>
<reference evidence="2 4" key="1">
    <citation type="submission" date="2015-10" db="EMBL/GenBank/DDBJ databases">
        <title>The cercosporin biosynthetic gene cluster was horizontally transferred to several fungal lineages and shown to be expanded in Cercospora beticola based on microsynteny with recipient genomes.</title>
        <authorList>
            <person name="De Jonge R."/>
            <person name="Ebert M.K."/>
            <person name="Suttle J.C."/>
            <person name="Jurick Ii W.M."/>
            <person name="Secor G.A."/>
            <person name="Thomma B.P."/>
            <person name="Van De Peer Y."/>
            <person name="Bolton M.D."/>
        </authorList>
    </citation>
    <scope>NUCLEOTIDE SEQUENCE [LARGE SCALE GENOMIC DNA]</scope>
    <source>
        <strain evidence="2 4">09-40</strain>
    </source>
</reference>
<dbReference type="Proteomes" id="UP000230605">
    <property type="component" value="Chromosome 5"/>
</dbReference>
<protein>
    <submittedName>
        <fullName evidence="2">Uncharacterized protein</fullName>
    </submittedName>
</protein>
<dbReference type="Proteomes" id="UP001302367">
    <property type="component" value="Chromosome 5"/>
</dbReference>
<keyword evidence="1" id="KW-0812">Transmembrane</keyword>
<dbReference type="Pfam" id="PF11913">
    <property type="entry name" value="DUF3431"/>
    <property type="match status" value="1"/>
</dbReference>
<evidence type="ECO:0000313" key="5">
    <source>
        <dbReference type="Proteomes" id="UP001302367"/>
    </source>
</evidence>
<dbReference type="PANTHER" id="PTHR37490:SF2">
    <property type="match status" value="1"/>
</dbReference>
<keyword evidence="1" id="KW-1133">Transmembrane helix</keyword>
<dbReference type="InterPro" id="IPR021838">
    <property type="entry name" value="DUF3431"/>
</dbReference>